<gene>
    <name evidence="10" type="ORF">HAV22_08580</name>
</gene>
<sequence length="398" mass="43768">MEINTSAENHGEQKEFDVVELLIMLAKHKKLIIGLPIFASILAAALSFAMPNVYRAGVKLLPPQQSQSGAAALLAQLGGVASVVAGGAGGPKNANDVYIAMLESRTVADRLIKRFDLEKVFDAKSPEETRKALKANTTVMTAKDGLITLDVESEEKKLVAPLANAYVEELLNLNKTLAVTEAAQRRKFFEQQLEFAKDRLANAEAALKHSLDTSGVISVDSESRAIVETVGRLRAQVAAKEIQLRSMQAFVTPNNQDYKRVQEELESLRAQLAKLENGNRTEGSAQDHSGDRQQGLENIKVLREVKYYQMLYELLAKQYEAARLDEAKDASVIQVLDAAIEPERKFKPKRSVIVVAAGLGGLFLAILSAFLIETQKMALRSPERVAQLARLKAHLRLR</sequence>
<protein>
    <submittedName>
        <fullName evidence="10">Lipopolysaccharide biosynthesis protein</fullName>
    </submittedName>
</protein>
<feature type="transmembrane region" description="Helical" evidence="7">
    <location>
        <begin position="352"/>
        <end position="372"/>
    </location>
</feature>
<evidence type="ECO:0000256" key="6">
    <source>
        <dbReference type="SAM" id="Coils"/>
    </source>
</evidence>
<proteinExistence type="predicted"/>
<dbReference type="Pfam" id="PF13807">
    <property type="entry name" value="GNVR"/>
    <property type="match status" value="1"/>
</dbReference>
<dbReference type="InterPro" id="IPR050445">
    <property type="entry name" value="Bact_polysacc_biosynth/exp"/>
</dbReference>
<evidence type="ECO:0000256" key="7">
    <source>
        <dbReference type="SAM" id="Phobius"/>
    </source>
</evidence>
<keyword evidence="4 7" id="KW-1133">Transmembrane helix</keyword>
<dbReference type="EMBL" id="JAAQOM010000004">
    <property type="protein sequence ID" value="NIA53709.1"/>
    <property type="molecule type" value="Genomic_DNA"/>
</dbReference>
<dbReference type="InterPro" id="IPR032807">
    <property type="entry name" value="GNVR"/>
</dbReference>
<comment type="caution">
    <text evidence="10">The sequence shown here is derived from an EMBL/GenBank/DDBJ whole genome shotgun (WGS) entry which is preliminary data.</text>
</comment>
<comment type="subcellular location">
    <subcellularLocation>
        <location evidence="1">Cell membrane</location>
        <topology evidence="1">Multi-pass membrane protein</topology>
    </subcellularLocation>
</comment>
<dbReference type="PANTHER" id="PTHR32309">
    <property type="entry name" value="TYROSINE-PROTEIN KINASE"/>
    <property type="match status" value="1"/>
</dbReference>
<feature type="transmembrane region" description="Helical" evidence="7">
    <location>
        <begin position="70"/>
        <end position="89"/>
    </location>
</feature>
<keyword evidence="3 7" id="KW-0812">Transmembrane</keyword>
<reference evidence="10 11" key="1">
    <citation type="submission" date="2020-03" db="EMBL/GenBank/DDBJ databases">
        <title>Genome sequence of strain Massilia sp. TW-1.</title>
        <authorList>
            <person name="Chaudhary D.K."/>
        </authorList>
    </citation>
    <scope>NUCLEOTIDE SEQUENCE [LARGE SCALE GENOMIC DNA]</scope>
    <source>
        <strain evidence="10 11">TW-1</strain>
    </source>
</reference>
<dbReference type="InterPro" id="IPR003856">
    <property type="entry name" value="LPS_length_determ_N"/>
</dbReference>
<evidence type="ECO:0000259" key="8">
    <source>
        <dbReference type="Pfam" id="PF02706"/>
    </source>
</evidence>
<feature type="coiled-coil region" evidence="6">
    <location>
        <begin position="179"/>
        <end position="213"/>
    </location>
</feature>
<evidence type="ECO:0000256" key="5">
    <source>
        <dbReference type="ARBA" id="ARBA00023136"/>
    </source>
</evidence>
<feature type="domain" description="Tyrosine-protein kinase G-rich" evidence="9">
    <location>
        <begin position="299"/>
        <end position="371"/>
    </location>
</feature>
<organism evidence="10 11">
    <name type="scientific">Telluria antibiotica</name>
    <dbReference type="NCBI Taxonomy" id="2717319"/>
    <lineage>
        <taxon>Bacteria</taxon>
        <taxon>Pseudomonadati</taxon>
        <taxon>Pseudomonadota</taxon>
        <taxon>Betaproteobacteria</taxon>
        <taxon>Burkholderiales</taxon>
        <taxon>Oxalobacteraceae</taxon>
        <taxon>Telluria group</taxon>
        <taxon>Telluria</taxon>
    </lineage>
</organism>
<name>A0ABX0PAW2_9BURK</name>
<keyword evidence="11" id="KW-1185">Reference proteome</keyword>
<evidence type="ECO:0000259" key="9">
    <source>
        <dbReference type="Pfam" id="PF13807"/>
    </source>
</evidence>
<accession>A0ABX0PAW2</accession>
<evidence type="ECO:0000256" key="4">
    <source>
        <dbReference type="ARBA" id="ARBA00022989"/>
    </source>
</evidence>
<evidence type="ECO:0000256" key="2">
    <source>
        <dbReference type="ARBA" id="ARBA00022475"/>
    </source>
</evidence>
<evidence type="ECO:0000256" key="1">
    <source>
        <dbReference type="ARBA" id="ARBA00004651"/>
    </source>
</evidence>
<dbReference type="Pfam" id="PF02706">
    <property type="entry name" value="Wzz"/>
    <property type="match status" value="1"/>
</dbReference>
<dbReference type="Proteomes" id="UP000716322">
    <property type="component" value="Unassembled WGS sequence"/>
</dbReference>
<keyword evidence="5 7" id="KW-0472">Membrane</keyword>
<evidence type="ECO:0000313" key="11">
    <source>
        <dbReference type="Proteomes" id="UP000716322"/>
    </source>
</evidence>
<evidence type="ECO:0000313" key="10">
    <source>
        <dbReference type="EMBL" id="NIA53709.1"/>
    </source>
</evidence>
<keyword evidence="2" id="KW-1003">Cell membrane</keyword>
<keyword evidence="6" id="KW-0175">Coiled coil</keyword>
<evidence type="ECO:0000256" key="3">
    <source>
        <dbReference type="ARBA" id="ARBA00022692"/>
    </source>
</evidence>
<feature type="domain" description="Polysaccharide chain length determinant N-terminal" evidence="8">
    <location>
        <begin position="15"/>
        <end position="113"/>
    </location>
</feature>
<feature type="transmembrane region" description="Helical" evidence="7">
    <location>
        <begin position="31"/>
        <end position="50"/>
    </location>
</feature>
<dbReference type="PANTHER" id="PTHR32309:SF13">
    <property type="entry name" value="FERRIC ENTEROBACTIN TRANSPORT PROTEIN FEPE"/>
    <property type="match status" value="1"/>
</dbReference>